<dbReference type="EnsemblMetazoa" id="CLYHEMT005451.2">
    <property type="protein sequence ID" value="CLYHEMP005451.2"/>
    <property type="gene ID" value="CLYHEMG005451"/>
</dbReference>
<organism evidence="4 5">
    <name type="scientific">Clytia hemisphaerica</name>
    <dbReference type="NCBI Taxonomy" id="252671"/>
    <lineage>
        <taxon>Eukaryota</taxon>
        <taxon>Metazoa</taxon>
        <taxon>Cnidaria</taxon>
        <taxon>Hydrozoa</taxon>
        <taxon>Hydroidolina</taxon>
        <taxon>Leptothecata</taxon>
        <taxon>Obeliida</taxon>
        <taxon>Clytiidae</taxon>
        <taxon>Clytia</taxon>
    </lineage>
</organism>
<dbReference type="AlphaFoldDB" id="A0A7M5V8M4"/>
<dbReference type="Gene3D" id="1.10.530.10">
    <property type="match status" value="1"/>
</dbReference>
<keyword evidence="2" id="KW-0812">Transmembrane</keyword>
<keyword evidence="2" id="KW-0472">Membrane</keyword>
<dbReference type="GeneID" id="136798486"/>
<keyword evidence="3" id="KW-0732">Signal</keyword>
<evidence type="ECO:0000313" key="4">
    <source>
        <dbReference type="EnsemblMetazoa" id="CLYHEMP005451.2"/>
    </source>
</evidence>
<feature type="transmembrane region" description="Helical" evidence="2">
    <location>
        <begin position="959"/>
        <end position="979"/>
    </location>
</feature>
<keyword evidence="5" id="KW-1185">Reference proteome</keyword>
<evidence type="ECO:0000256" key="3">
    <source>
        <dbReference type="SAM" id="SignalP"/>
    </source>
</evidence>
<evidence type="ECO:0000256" key="2">
    <source>
        <dbReference type="SAM" id="Phobius"/>
    </source>
</evidence>
<evidence type="ECO:0000313" key="5">
    <source>
        <dbReference type="Proteomes" id="UP000594262"/>
    </source>
</evidence>
<feature type="transmembrane region" description="Helical" evidence="2">
    <location>
        <begin position="827"/>
        <end position="847"/>
    </location>
</feature>
<feature type="signal peptide" evidence="3">
    <location>
        <begin position="1"/>
        <end position="18"/>
    </location>
</feature>
<dbReference type="Proteomes" id="UP000594262">
    <property type="component" value="Unplaced"/>
</dbReference>
<dbReference type="InterPro" id="IPR023346">
    <property type="entry name" value="Lysozyme-like_dom_sf"/>
</dbReference>
<keyword evidence="2" id="KW-1133">Transmembrane helix</keyword>
<dbReference type="RefSeq" id="XP_066911208.1">
    <property type="nucleotide sequence ID" value="XM_067055107.1"/>
</dbReference>
<feature type="transmembrane region" description="Helical" evidence="2">
    <location>
        <begin position="898"/>
        <end position="919"/>
    </location>
</feature>
<feature type="compositionally biased region" description="Polar residues" evidence="1">
    <location>
        <begin position="1066"/>
        <end position="1076"/>
    </location>
</feature>
<feature type="transmembrane region" description="Helical" evidence="2">
    <location>
        <begin position="931"/>
        <end position="953"/>
    </location>
</feature>
<feature type="transmembrane region" description="Helical" evidence="2">
    <location>
        <begin position="859"/>
        <end position="878"/>
    </location>
</feature>
<feature type="transmembrane region" description="Helical" evidence="2">
    <location>
        <begin position="797"/>
        <end position="815"/>
    </location>
</feature>
<name>A0A7M5V8M4_9CNID</name>
<dbReference type="OrthoDB" id="10607541at2759"/>
<dbReference type="SUPFAM" id="SSF53955">
    <property type="entry name" value="Lysozyme-like"/>
    <property type="match status" value="1"/>
</dbReference>
<evidence type="ECO:0000256" key="1">
    <source>
        <dbReference type="SAM" id="MobiDB-lite"/>
    </source>
</evidence>
<feature type="region of interest" description="Disordered" evidence="1">
    <location>
        <begin position="1054"/>
        <end position="1118"/>
    </location>
</feature>
<protein>
    <submittedName>
        <fullName evidence="4">Uncharacterized protein</fullName>
    </submittedName>
</protein>
<reference evidence="4" key="1">
    <citation type="submission" date="2021-01" db="UniProtKB">
        <authorList>
            <consortium name="EnsemblMetazoa"/>
        </authorList>
    </citation>
    <scope>IDENTIFICATION</scope>
</reference>
<proteinExistence type="predicted"/>
<accession>A0A7M5V8M4</accession>
<feature type="transmembrane region" description="Helical" evidence="2">
    <location>
        <begin position="678"/>
        <end position="699"/>
    </location>
</feature>
<feature type="chain" id="PRO_5029817847" evidence="3">
    <location>
        <begin position="19"/>
        <end position="1118"/>
    </location>
</feature>
<sequence length="1118" mass="130117">MTMFFILLFTSLFICLNGEEKDMEYESKMAQWKCKLSYGTSRPHVSASFAHCFKHPSQYCRQHAVSMNGCKQYKNMGLYCCSMQTIDKKLTRKFKNYESPEFMTREQFLSITSNEDRALQMFLFFAMDVKIGNIKSKEEMAAFISLVMMDTHFLTNMEEHLSKEIMVEFEKHKYFDHIKYIGRGALHVKGLAFYQWISTTLNAFRASFDNVTEDQIKPLNFVDLPETLLFPTMAFQSAAITWRYSYSTITNHSKSGQSFSELSDGDADNLAQILYHLKGNIVQLPKLLNIWKRVRLVLNTRNPSPVMDIPQIGLYSECMYEPLCRGMVRMDPVLCKPKGIIPRIACEVCPRPLRMILIIADVNILSNTDMFNKLVVFLNKFISKTRKVRIQLAYQAKIGGNVIFSNEYNKGDNIAQFLIRESSNAHIISITSLIRASAKQLNLYDQHHVQHAILLVTEQITDQIFDQYLHDVWLDAELRGGISTYGVYYRHNRWLHQSLFEGIQSKLYHMDSDAFIDGFCNDPQVLTLYSTRRFILKKNEKRSFIVRMTKDQRKANFNFHQFRGQTKMIHIRKQEWKIPFDATMNFNLNHSVRASLNIIDDHSRFKGDDVILHVTDHEDPDNSYEFLPESYDVFVEFEGVRDDNLMEIRVERYTKKEKLSVSDNTHKSLQGYFELSCILVTIILFFTCLLYHPFSLVIAQKVKYHLKRLSGGPLMTSSLANQMRQRKRSPCPVCSQKFPEENEYNSLYEPRHPRARSVSAHYHREVRFQSQYYLERNRKMCSECTERKDLSVISRIHFLRLLCLIGLELILIFWTKDIGVRCRISSGILAFIINFIMFVCLSEMLCYSGLKEVPRFKSWWFFGFLFCLTLSLGTELTRVFNATRIICWPIDSTIQGRVVLVCCILIALVILSICIYYFICNGRQCHTKTGYTLCLIFIVLVLVLIFNIVGIILKPRDDFVIAFIFTNILLALTLFLFSLSVQSKANDWKVSKFLNCGLSSGNPRQEQRVTEIHHTTMNQDPFDRSCKRGYNKPRSGSPTSEVTIKTIITMVTTPDEFEQNDPHYPTYNSDSDQSAELLSHGGETPMRRPNNLPLIAEHNNMKFEDEVDEENNNHQYDQ</sequence>